<organism evidence="9 10">
    <name type="scientific">Bodo saltans</name>
    <name type="common">Flagellated protozoan</name>
    <dbReference type="NCBI Taxonomy" id="75058"/>
    <lineage>
        <taxon>Eukaryota</taxon>
        <taxon>Discoba</taxon>
        <taxon>Euglenozoa</taxon>
        <taxon>Kinetoplastea</taxon>
        <taxon>Metakinetoplastina</taxon>
        <taxon>Eubodonida</taxon>
        <taxon>Bodonidae</taxon>
        <taxon>Bodo</taxon>
    </lineage>
</organism>
<dbReference type="GO" id="GO:0003723">
    <property type="term" value="F:RNA binding"/>
    <property type="evidence" value="ECO:0007669"/>
    <property type="project" value="UniProtKB-UniRule"/>
</dbReference>
<keyword evidence="3 5" id="KW-0862">Zinc</keyword>
<dbReference type="OrthoDB" id="410307at2759"/>
<dbReference type="PROSITE" id="PS50103">
    <property type="entry name" value="ZF_C3H1"/>
    <property type="match status" value="1"/>
</dbReference>
<evidence type="ECO:0000256" key="2">
    <source>
        <dbReference type="ARBA" id="ARBA00022771"/>
    </source>
</evidence>
<dbReference type="VEuPathDB" id="TriTrypDB:BSAL_42180"/>
<reference evidence="10" key="1">
    <citation type="submission" date="2015-09" db="EMBL/GenBank/DDBJ databases">
        <authorList>
            <consortium name="Pathogen Informatics"/>
        </authorList>
    </citation>
    <scope>NUCLEOTIDE SEQUENCE [LARGE SCALE GENOMIC DNA]</scope>
    <source>
        <strain evidence="10">Lake Konstanz</strain>
    </source>
</reference>
<feature type="domain" description="Helicase C-terminal" evidence="8">
    <location>
        <begin position="308"/>
        <end position="476"/>
    </location>
</feature>
<dbReference type="PROSITE" id="PS50084">
    <property type="entry name" value="KH_TYPE_1"/>
    <property type="match status" value="1"/>
</dbReference>
<keyword evidence="2 5" id="KW-0863">Zinc-finger</keyword>
<dbReference type="SUPFAM" id="SSF90229">
    <property type="entry name" value="CCCH zinc finger"/>
    <property type="match status" value="1"/>
</dbReference>
<dbReference type="AlphaFoldDB" id="A0A0S4JP69"/>
<evidence type="ECO:0000313" key="10">
    <source>
        <dbReference type="Proteomes" id="UP000051952"/>
    </source>
</evidence>
<name>A0A0S4JP69_BODSA</name>
<sequence length="508" mass="57064">MNAVESLLTRLQISDAIPAFRAMQVEKIVQLRALAEDKLREAVPDEEQRRTLINAINNRGNPVGPNPINDNPPRYNDEERNFDGPRGRGGRGGRGRGGYSRQDGSSEGPKRSCRQFFTPEGCKFGDNCKYVHDSEIYKRESEGTQTRSNDNIGRDSYSEVVNVPTDAIKFLLGDKAARLRHINEICGTTNSKIEKPPNFSETYPIAFFGTPESVARAKGELLKAVGFKSQDDKRARFEYANNELAHNIRSVNLLAAINARRETNGNALSEAVLKRVAETFRFDAPQKVRHFFVNCSQADKEKFEFVSKITSQLKGIQAIVFTEPQRVVEMSKAPGPQKISRAFNNVKPLFLHRELSKVERMEALEAFKNGEENEHGVKQRLLVTTADYAKLARKTLIPYVNFIANFSMPRTMEFFLLQSLCAGRHGTQGTSITFVTPHDQPTHKEWSQTIPFEEFRDEKSFAASAAQLVYDTKANSLTTEAADPPTNWRELIEKEAAEKAAKKAAKTA</sequence>
<evidence type="ECO:0000256" key="1">
    <source>
        <dbReference type="ARBA" id="ARBA00022723"/>
    </source>
</evidence>
<dbReference type="GO" id="GO:0008270">
    <property type="term" value="F:zinc ion binding"/>
    <property type="evidence" value="ECO:0007669"/>
    <property type="project" value="UniProtKB-KW"/>
</dbReference>
<dbReference type="InterPro" id="IPR036612">
    <property type="entry name" value="KH_dom_type_1_sf"/>
</dbReference>
<dbReference type="Gene3D" id="3.40.50.300">
    <property type="entry name" value="P-loop containing nucleotide triphosphate hydrolases"/>
    <property type="match status" value="1"/>
</dbReference>
<dbReference type="InterPro" id="IPR027417">
    <property type="entry name" value="P-loop_NTPase"/>
</dbReference>
<dbReference type="CDD" id="cd00105">
    <property type="entry name" value="KH-I"/>
    <property type="match status" value="1"/>
</dbReference>
<accession>A0A0S4JP69</accession>
<keyword evidence="4" id="KW-0694">RNA-binding</keyword>
<feature type="domain" description="C3H1-type" evidence="7">
    <location>
        <begin position="107"/>
        <end position="135"/>
    </location>
</feature>
<protein>
    <recommendedName>
        <fullName evidence="11">C3H1-type domain-containing protein</fullName>
    </recommendedName>
</protein>
<evidence type="ECO:0000256" key="4">
    <source>
        <dbReference type="PROSITE-ProRule" id="PRU00117"/>
    </source>
</evidence>
<dbReference type="InterPro" id="IPR036855">
    <property type="entry name" value="Znf_CCCH_sf"/>
</dbReference>
<evidence type="ECO:0000313" key="9">
    <source>
        <dbReference type="EMBL" id="CUG93346.1"/>
    </source>
</evidence>
<evidence type="ECO:0000259" key="8">
    <source>
        <dbReference type="PROSITE" id="PS51194"/>
    </source>
</evidence>
<dbReference type="Proteomes" id="UP000051952">
    <property type="component" value="Unassembled WGS sequence"/>
</dbReference>
<gene>
    <name evidence="9" type="ORF">BSAL_42180</name>
</gene>
<keyword evidence="10" id="KW-1185">Reference proteome</keyword>
<dbReference type="InterPro" id="IPR041367">
    <property type="entry name" value="Znf-CCCH_4"/>
</dbReference>
<evidence type="ECO:0008006" key="11">
    <source>
        <dbReference type="Google" id="ProtNLM"/>
    </source>
</evidence>
<feature type="zinc finger region" description="C3H1-type" evidence="5">
    <location>
        <begin position="107"/>
        <end position="135"/>
    </location>
</feature>
<dbReference type="SUPFAM" id="SSF52540">
    <property type="entry name" value="P-loop containing nucleoside triphosphate hydrolases"/>
    <property type="match status" value="1"/>
</dbReference>
<dbReference type="PROSITE" id="PS51194">
    <property type="entry name" value="HELICASE_CTER"/>
    <property type="match status" value="1"/>
</dbReference>
<dbReference type="SUPFAM" id="SSF54791">
    <property type="entry name" value="Eukaryotic type KH-domain (KH-domain type I)"/>
    <property type="match status" value="1"/>
</dbReference>
<dbReference type="OMA" id="EVRHFYM"/>
<evidence type="ECO:0000256" key="6">
    <source>
        <dbReference type="SAM" id="MobiDB-lite"/>
    </source>
</evidence>
<evidence type="ECO:0000259" key="7">
    <source>
        <dbReference type="PROSITE" id="PS50103"/>
    </source>
</evidence>
<evidence type="ECO:0000256" key="5">
    <source>
        <dbReference type="PROSITE-ProRule" id="PRU00723"/>
    </source>
</evidence>
<dbReference type="Gene3D" id="3.30.1370.10">
    <property type="entry name" value="K Homology domain, type 1"/>
    <property type="match status" value="1"/>
</dbReference>
<dbReference type="InterPro" id="IPR001650">
    <property type="entry name" value="Helicase_C-like"/>
</dbReference>
<dbReference type="PANTHER" id="PTHR47958">
    <property type="entry name" value="ATP-DEPENDENT RNA HELICASE DBP3"/>
    <property type="match status" value="1"/>
</dbReference>
<dbReference type="EMBL" id="CYKH01002144">
    <property type="protein sequence ID" value="CUG93346.1"/>
    <property type="molecule type" value="Genomic_DNA"/>
</dbReference>
<feature type="region of interest" description="Disordered" evidence="6">
    <location>
        <begin position="54"/>
        <end position="112"/>
    </location>
</feature>
<evidence type="ECO:0000256" key="3">
    <source>
        <dbReference type="ARBA" id="ARBA00022833"/>
    </source>
</evidence>
<proteinExistence type="predicted"/>
<dbReference type="Pfam" id="PF00013">
    <property type="entry name" value="KH_1"/>
    <property type="match status" value="1"/>
</dbReference>
<dbReference type="InterPro" id="IPR000571">
    <property type="entry name" value="Znf_CCCH"/>
</dbReference>
<dbReference type="InterPro" id="IPR004088">
    <property type="entry name" value="KH_dom_type_1"/>
</dbReference>
<feature type="compositionally biased region" description="Basic and acidic residues" evidence="6">
    <location>
        <begin position="75"/>
        <end position="86"/>
    </location>
</feature>
<dbReference type="Pfam" id="PF18044">
    <property type="entry name" value="zf-CCCH_4"/>
    <property type="match status" value="1"/>
</dbReference>
<keyword evidence="1 5" id="KW-0479">Metal-binding</keyword>